<gene>
    <name evidence="8" type="ORF">Voc01_002050</name>
</gene>
<comment type="caution">
    <text evidence="8">The sequence shown here is derived from an EMBL/GenBank/DDBJ whole genome shotgun (WGS) entry which is preliminary data.</text>
</comment>
<dbReference type="PANTHER" id="PTHR24421:SF61">
    <property type="entry name" value="OXYGEN SENSOR HISTIDINE KINASE NREB"/>
    <property type="match status" value="1"/>
</dbReference>
<keyword evidence="5" id="KW-1133">Transmembrane helix</keyword>
<dbReference type="EMBL" id="BOPH01000001">
    <property type="protein sequence ID" value="GIJ65288.1"/>
    <property type="molecule type" value="Genomic_DNA"/>
</dbReference>
<evidence type="ECO:0000256" key="1">
    <source>
        <dbReference type="ARBA" id="ARBA00022679"/>
    </source>
</evidence>
<keyword evidence="5" id="KW-0812">Transmembrane</keyword>
<dbReference type="InterPro" id="IPR003594">
    <property type="entry name" value="HATPase_dom"/>
</dbReference>
<keyword evidence="3" id="KW-0902">Two-component regulatory system</keyword>
<feature type="transmembrane region" description="Helical" evidence="5">
    <location>
        <begin position="163"/>
        <end position="182"/>
    </location>
</feature>
<dbReference type="RefSeq" id="WP_203925272.1">
    <property type="nucleotide sequence ID" value="NZ_BOPH01000001.1"/>
</dbReference>
<evidence type="ECO:0000259" key="6">
    <source>
        <dbReference type="Pfam" id="PF02518"/>
    </source>
</evidence>
<accession>A0A8J3ZP51</accession>
<dbReference type="Gene3D" id="3.30.565.10">
    <property type="entry name" value="Histidine kinase-like ATPase, C-terminal domain"/>
    <property type="match status" value="1"/>
</dbReference>
<keyword evidence="2 8" id="KW-0418">Kinase</keyword>
<feature type="domain" description="Histidine kinase/HSP90-like ATPase" evidence="6">
    <location>
        <begin position="330"/>
        <end position="412"/>
    </location>
</feature>
<evidence type="ECO:0000259" key="7">
    <source>
        <dbReference type="Pfam" id="PF04024"/>
    </source>
</evidence>
<dbReference type="SUPFAM" id="SSF55874">
    <property type="entry name" value="ATPase domain of HSP90 chaperone/DNA topoisomerase II/histidine kinase"/>
    <property type="match status" value="1"/>
</dbReference>
<dbReference type="InterPro" id="IPR050482">
    <property type="entry name" value="Sensor_HK_TwoCompSys"/>
</dbReference>
<keyword evidence="9" id="KW-1185">Reference proteome</keyword>
<evidence type="ECO:0000256" key="5">
    <source>
        <dbReference type="SAM" id="Phobius"/>
    </source>
</evidence>
<feature type="transmembrane region" description="Helical" evidence="5">
    <location>
        <begin position="194"/>
        <end position="216"/>
    </location>
</feature>
<dbReference type="PANTHER" id="PTHR24421">
    <property type="entry name" value="NITRATE/NITRITE SENSOR PROTEIN NARX-RELATED"/>
    <property type="match status" value="1"/>
</dbReference>
<feature type="region of interest" description="Disordered" evidence="4">
    <location>
        <begin position="416"/>
        <end position="437"/>
    </location>
</feature>
<dbReference type="InterPro" id="IPR007168">
    <property type="entry name" value="Phageshock_PspC_N"/>
</dbReference>
<evidence type="ECO:0000313" key="9">
    <source>
        <dbReference type="Proteomes" id="UP000635606"/>
    </source>
</evidence>
<organism evidence="8 9">
    <name type="scientific">Virgisporangium ochraceum</name>
    <dbReference type="NCBI Taxonomy" id="65505"/>
    <lineage>
        <taxon>Bacteria</taxon>
        <taxon>Bacillati</taxon>
        <taxon>Actinomycetota</taxon>
        <taxon>Actinomycetes</taxon>
        <taxon>Micromonosporales</taxon>
        <taxon>Micromonosporaceae</taxon>
        <taxon>Virgisporangium</taxon>
    </lineage>
</organism>
<evidence type="ECO:0000313" key="8">
    <source>
        <dbReference type="EMBL" id="GIJ65288.1"/>
    </source>
</evidence>
<reference evidence="8" key="1">
    <citation type="submission" date="2021-01" db="EMBL/GenBank/DDBJ databases">
        <title>Whole genome shotgun sequence of Virgisporangium ochraceum NBRC 16418.</title>
        <authorList>
            <person name="Komaki H."/>
            <person name="Tamura T."/>
        </authorList>
    </citation>
    <scope>NUCLEOTIDE SEQUENCE</scope>
    <source>
        <strain evidence="8">NBRC 16418</strain>
    </source>
</reference>
<dbReference type="InterPro" id="IPR036890">
    <property type="entry name" value="HATPase_C_sf"/>
</dbReference>
<keyword evidence="5" id="KW-0472">Membrane</keyword>
<proteinExistence type="predicted"/>
<dbReference type="AlphaFoldDB" id="A0A8J3ZP51"/>
<sequence>MTTATPPQVRPQTGAQPRLLRDAGNRVLGGVAAGLAQHLGAPVMAIRIAFFALALADGLGAILYAAFWAVLPPSTQAPQRNFRQLVPFVALGLGIAVLSVLIGGPPGPSTLVGWLAALGAMGVGVIWHQASPKRRKRWSESLPGAPWVGAVLDDDKRGALTRFLGGGLLVILGVIGVIAYIAQPLASEGFSTLIGALLFAAVGLGGVGLALAPVLWRMFTQLTAEREARVREQERAELAAMIHDQVLHTLVLIQRSADDKKQILRLARGQERTLRNWLYKSTASPTERFSAAIEQAAAEVEDTYAITVEVVVVGDRDVDERTAAMVASAREALVNAARHSKVATVSVYGEVEEDQASVFVRDRGVGFVLDNVDDNRHGVRGSILGRMQRHGGKAEIRSAPGDGTEVRLIMPVSDPRRGRVSDWLGGEPARVESADRG</sequence>
<dbReference type="Pfam" id="PF04024">
    <property type="entry name" value="PspC"/>
    <property type="match status" value="1"/>
</dbReference>
<keyword evidence="1" id="KW-0808">Transferase</keyword>
<dbReference type="Proteomes" id="UP000635606">
    <property type="component" value="Unassembled WGS sequence"/>
</dbReference>
<evidence type="ECO:0000256" key="2">
    <source>
        <dbReference type="ARBA" id="ARBA00022777"/>
    </source>
</evidence>
<feature type="transmembrane region" description="Helical" evidence="5">
    <location>
        <begin position="111"/>
        <end position="130"/>
    </location>
</feature>
<name>A0A8J3ZP51_9ACTN</name>
<evidence type="ECO:0000256" key="3">
    <source>
        <dbReference type="ARBA" id="ARBA00023012"/>
    </source>
</evidence>
<dbReference type="GO" id="GO:0000160">
    <property type="term" value="P:phosphorelay signal transduction system"/>
    <property type="evidence" value="ECO:0007669"/>
    <property type="project" value="UniProtKB-KW"/>
</dbReference>
<feature type="transmembrane region" description="Helical" evidence="5">
    <location>
        <begin position="48"/>
        <end position="73"/>
    </location>
</feature>
<dbReference type="GO" id="GO:0016301">
    <property type="term" value="F:kinase activity"/>
    <property type="evidence" value="ECO:0007669"/>
    <property type="project" value="UniProtKB-KW"/>
</dbReference>
<evidence type="ECO:0000256" key="4">
    <source>
        <dbReference type="SAM" id="MobiDB-lite"/>
    </source>
</evidence>
<protein>
    <submittedName>
        <fullName evidence="8">Histidine kinase</fullName>
    </submittedName>
</protein>
<feature type="domain" description="Phage shock protein PspC N-terminal" evidence="7">
    <location>
        <begin position="18"/>
        <end position="73"/>
    </location>
</feature>
<dbReference type="Pfam" id="PF02518">
    <property type="entry name" value="HATPase_c"/>
    <property type="match status" value="1"/>
</dbReference>
<feature type="transmembrane region" description="Helical" evidence="5">
    <location>
        <begin position="85"/>
        <end position="105"/>
    </location>
</feature>